<reference evidence="1 2" key="3">
    <citation type="journal article" date="2013" name="Rice">
        <title>Improvement of the Oryza sativa Nipponbare reference genome using next generation sequence and optical map data.</title>
        <authorList>
            <person name="Kawahara Y."/>
            <person name="de la Bastide M."/>
            <person name="Hamilton J.P."/>
            <person name="Kanamori H."/>
            <person name="McCombie W.R."/>
            <person name="Ouyang S."/>
            <person name="Schwartz D.C."/>
            <person name="Tanaka T."/>
            <person name="Wu J."/>
            <person name="Zhou S."/>
            <person name="Childs K.L."/>
            <person name="Davidson R.M."/>
            <person name="Lin H."/>
            <person name="Quesada-Ocampo L."/>
            <person name="Vaillancourt B."/>
            <person name="Sakai H."/>
            <person name="Lee S.S."/>
            <person name="Kim J."/>
            <person name="Numa H."/>
            <person name="Itoh T."/>
            <person name="Buell C.R."/>
            <person name="Matsumoto T."/>
        </authorList>
    </citation>
    <scope>NUCLEOTIDE SEQUENCE [LARGE SCALE GENOMIC DNA]</scope>
    <source>
        <strain evidence="2">cv. Nipponbare</strain>
    </source>
</reference>
<gene>
    <name evidence="1" type="ordered locus">Os10g0203100</name>
    <name evidence="1" type="ORF">OSNPB_100203100</name>
</gene>
<evidence type="ECO:0000313" key="2">
    <source>
        <dbReference type="Proteomes" id="UP000059680"/>
    </source>
</evidence>
<reference evidence="1 2" key="2">
    <citation type="journal article" date="2013" name="Plant Cell Physiol.">
        <title>Rice Annotation Project Database (RAP-DB): an integrative and interactive database for rice genomics.</title>
        <authorList>
            <person name="Sakai H."/>
            <person name="Lee S.S."/>
            <person name="Tanaka T."/>
            <person name="Numa H."/>
            <person name="Kim J."/>
            <person name="Kawahara Y."/>
            <person name="Wakimoto H."/>
            <person name="Yang C.C."/>
            <person name="Iwamoto M."/>
            <person name="Abe T."/>
            <person name="Yamada Y."/>
            <person name="Muto A."/>
            <person name="Inokuchi H."/>
            <person name="Ikemura T."/>
            <person name="Matsumoto T."/>
            <person name="Sasaki T."/>
            <person name="Itoh T."/>
        </authorList>
    </citation>
    <scope>NUCLEOTIDE SEQUENCE [LARGE SCALE GENOMIC DNA]</scope>
    <source>
        <strain evidence="2">cv. Nipponbare</strain>
    </source>
</reference>
<reference evidence="2" key="1">
    <citation type="journal article" date="2005" name="Nature">
        <title>The map-based sequence of the rice genome.</title>
        <authorList>
            <consortium name="International rice genome sequencing project (IRGSP)"/>
            <person name="Matsumoto T."/>
            <person name="Wu J."/>
            <person name="Kanamori H."/>
            <person name="Katayose Y."/>
            <person name="Fujisawa M."/>
            <person name="Namiki N."/>
            <person name="Mizuno H."/>
            <person name="Yamamoto K."/>
            <person name="Antonio B.A."/>
            <person name="Baba T."/>
            <person name="Sakata K."/>
            <person name="Nagamura Y."/>
            <person name="Aoki H."/>
            <person name="Arikawa K."/>
            <person name="Arita K."/>
            <person name="Bito T."/>
            <person name="Chiden Y."/>
            <person name="Fujitsuka N."/>
            <person name="Fukunaka R."/>
            <person name="Hamada M."/>
            <person name="Harada C."/>
            <person name="Hayashi A."/>
            <person name="Hijishita S."/>
            <person name="Honda M."/>
            <person name="Hosokawa S."/>
            <person name="Ichikawa Y."/>
            <person name="Idonuma A."/>
            <person name="Iijima M."/>
            <person name="Ikeda M."/>
            <person name="Ikeno M."/>
            <person name="Ito K."/>
            <person name="Ito S."/>
            <person name="Ito T."/>
            <person name="Ito Y."/>
            <person name="Ito Y."/>
            <person name="Iwabuchi A."/>
            <person name="Kamiya K."/>
            <person name="Karasawa W."/>
            <person name="Kurita K."/>
            <person name="Katagiri S."/>
            <person name="Kikuta A."/>
            <person name="Kobayashi H."/>
            <person name="Kobayashi N."/>
            <person name="Machita K."/>
            <person name="Maehara T."/>
            <person name="Masukawa M."/>
            <person name="Mizubayashi T."/>
            <person name="Mukai Y."/>
            <person name="Nagasaki H."/>
            <person name="Nagata Y."/>
            <person name="Naito S."/>
            <person name="Nakashima M."/>
            <person name="Nakama Y."/>
            <person name="Nakamichi Y."/>
            <person name="Nakamura M."/>
            <person name="Meguro A."/>
            <person name="Negishi M."/>
            <person name="Ohta I."/>
            <person name="Ohta T."/>
            <person name="Okamoto M."/>
            <person name="Ono N."/>
            <person name="Saji S."/>
            <person name="Sakaguchi M."/>
            <person name="Sakai K."/>
            <person name="Shibata M."/>
            <person name="Shimokawa T."/>
            <person name="Song J."/>
            <person name="Takazaki Y."/>
            <person name="Terasawa K."/>
            <person name="Tsugane M."/>
            <person name="Tsuji K."/>
            <person name="Ueda S."/>
            <person name="Waki K."/>
            <person name="Yamagata H."/>
            <person name="Yamamoto M."/>
            <person name="Yamamoto S."/>
            <person name="Yamane H."/>
            <person name="Yoshiki S."/>
            <person name="Yoshihara R."/>
            <person name="Yukawa K."/>
            <person name="Zhong H."/>
            <person name="Yano M."/>
            <person name="Yuan Q."/>
            <person name="Ouyang S."/>
            <person name="Liu J."/>
            <person name="Jones K.M."/>
            <person name="Gansberger K."/>
            <person name="Moffat K."/>
            <person name="Hill J."/>
            <person name="Bera J."/>
            <person name="Fadrosh D."/>
            <person name="Jin S."/>
            <person name="Johri S."/>
            <person name="Kim M."/>
            <person name="Overton L."/>
            <person name="Reardon M."/>
            <person name="Tsitrin T."/>
            <person name="Vuong H."/>
            <person name="Weaver B."/>
            <person name="Ciecko A."/>
            <person name="Tallon L."/>
            <person name="Jackson J."/>
            <person name="Pai G."/>
            <person name="Aken S.V."/>
            <person name="Utterback T."/>
            <person name="Reidmuller S."/>
            <person name="Feldblyum T."/>
            <person name="Hsiao J."/>
            <person name="Zismann V."/>
            <person name="Iobst S."/>
            <person name="de Vazeille A.R."/>
            <person name="Buell C.R."/>
            <person name="Ying K."/>
            <person name="Li Y."/>
            <person name="Lu T."/>
            <person name="Huang Y."/>
            <person name="Zhao Q."/>
            <person name="Feng Q."/>
            <person name="Zhang L."/>
            <person name="Zhu J."/>
            <person name="Weng Q."/>
            <person name="Mu J."/>
            <person name="Lu Y."/>
            <person name="Fan D."/>
            <person name="Liu Y."/>
            <person name="Guan J."/>
            <person name="Zhang Y."/>
            <person name="Yu S."/>
            <person name="Liu X."/>
            <person name="Zhang Y."/>
            <person name="Hong G."/>
            <person name="Han B."/>
            <person name="Choisne N."/>
            <person name="Demange N."/>
            <person name="Orjeda G."/>
            <person name="Samain S."/>
            <person name="Cattolico L."/>
            <person name="Pelletier E."/>
            <person name="Couloux A."/>
            <person name="Segurens B."/>
            <person name="Wincker P."/>
            <person name="D'Hont A."/>
            <person name="Scarpelli C."/>
            <person name="Weissenbach J."/>
            <person name="Salanoubat M."/>
            <person name="Quetier F."/>
            <person name="Yu Y."/>
            <person name="Kim H.R."/>
            <person name="Rambo T."/>
            <person name="Currie J."/>
            <person name="Collura K."/>
            <person name="Luo M."/>
            <person name="Yang T."/>
            <person name="Ammiraju J.S.S."/>
            <person name="Engler F."/>
            <person name="Soderlund C."/>
            <person name="Wing R.A."/>
            <person name="Palmer L.E."/>
            <person name="de la Bastide M."/>
            <person name="Spiegel L."/>
            <person name="Nascimento L."/>
            <person name="Zutavern T."/>
            <person name="O'Shaughnessy A."/>
            <person name="Dike S."/>
            <person name="Dedhia N."/>
            <person name="Preston R."/>
            <person name="Balija V."/>
            <person name="McCombie W.R."/>
            <person name="Chow T."/>
            <person name="Chen H."/>
            <person name="Chung M."/>
            <person name="Chen C."/>
            <person name="Shaw J."/>
            <person name="Wu H."/>
            <person name="Hsiao K."/>
            <person name="Chao Y."/>
            <person name="Chu M."/>
            <person name="Cheng C."/>
            <person name="Hour A."/>
            <person name="Lee P."/>
            <person name="Lin S."/>
            <person name="Lin Y."/>
            <person name="Liou J."/>
            <person name="Liu S."/>
            <person name="Hsing Y."/>
            <person name="Raghuvanshi S."/>
            <person name="Mohanty A."/>
            <person name="Bharti A.K."/>
            <person name="Gaur A."/>
            <person name="Gupta V."/>
            <person name="Kumar D."/>
            <person name="Ravi V."/>
            <person name="Vij S."/>
            <person name="Kapur A."/>
            <person name="Khurana P."/>
            <person name="Khurana P."/>
            <person name="Khurana J.P."/>
            <person name="Tyagi A.K."/>
            <person name="Gaikwad K."/>
            <person name="Singh A."/>
            <person name="Dalal V."/>
            <person name="Srivastava S."/>
            <person name="Dixit A."/>
            <person name="Pal A.K."/>
            <person name="Ghazi I.A."/>
            <person name="Yadav M."/>
            <person name="Pandit A."/>
            <person name="Bhargava A."/>
            <person name="Sureshbabu K."/>
            <person name="Batra K."/>
            <person name="Sharma T.R."/>
            <person name="Mohapatra T."/>
            <person name="Singh N.K."/>
            <person name="Messing J."/>
            <person name="Nelson A.B."/>
            <person name="Fuks G."/>
            <person name="Kavchok S."/>
            <person name="Keizer G."/>
            <person name="Linton E."/>
            <person name="Llaca V."/>
            <person name="Song R."/>
            <person name="Tanyolac B."/>
            <person name="Young S."/>
            <person name="Ho-Il K."/>
            <person name="Hahn J.H."/>
            <person name="Sangsakoo G."/>
            <person name="Vanavichit A."/>
            <person name="de Mattos Luiz.A.T."/>
            <person name="Zimmer P.D."/>
            <person name="Malone G."/>
            <person name="Dellagostin O."/>
            <person name="de Oliveira A.C."/>
            <person name="Bevan M."/>
            <person name="Bancroft I."/>
            <person name="Minx P."/>
            <person name="Cordum H."/>
            <person name="Wilson R."/>
            <person name="Cheng Z."/>
            <person name="Jin W."/>
            <person name="Jiang J."/>
            <person name="Leong S.A."/>
            <person name="Iwama H."/>
            <person name="Gojobori T."/>
            <person name="Itoh T."/>
            <person name="Niimura Y."/>
            <person name="Fujii Y."/>
            <person name="Habara T."/>
            <person name="Sakai H."/>
            <person name="Sato Y."/>
            <person name="Wilson G."/>
            <person name="Kumar K."/>
            <person name="McCouch S."/>
            <person name="Juretic N."/>
            <person name="Hoen D."/>
            <person name="Wright S."/>
            <person name="Bruskiewich R."/>
            <person name="Bureau T."/>
            <person name="Miyao A."/>
            <person name="Hirochika H."/>
            <person name="Nishikawa T."/>
            <person name="Kadowaki K."/>
            <person name="Sugiura M."/>
            <person name="Burr B."/>
            <person name="Sasaki T."/>
        </authorList>
    </citation>
    <scope>NUCLEOTIDE SEQUENCE [LARGE SCALE GENOMIC DNA]</scope>
    <source>
        <strain evidence="2">cv. Nipponbare</strain>
    </source>
</reference>
<dbReference type="OMA" id="FEITFHG"/>
<dbReference type="AlphaFoldDB" id="A0A0P0XSM2"/>
<dbReference type="EMBL" id="AP014966">
    <property type="protein sequence ID" value="BAT10243.1"/>
    <property type="molecule type" value="Genomic_DNA"/>
</dbReference>
<dbReference type="InParanoid" id="A0A0P0XSM2"/>
<accession>A0A0P0XSM2</accession>
<dbReference type="Proteomes" id="UP000059680">
    <property type="component" value="Chromosome 10"/>
</dbReference>
<keyword evidence="2" id="KW-1185">Reference proteome</keyword>
<dbReference type="Gramene" id="Os10t0203100-00">
    <property type="protein sequence ID" value="Os10t0203100-00"/>
    <property type="gene ID" value="Os10g0203100"/>
</dbReference>
<sequence>MAKIEGTMRTTGSAGWRQEIEAAQDQCSVELDGWSMVLVEVAANRELNVGAGRATSSMASCGRSVATAIRRRWQWMTATMGSLFLAMTTSSSPFHTPLYAWTASNPLIPLIFPQTTSAYAGHTDMFETMPFHFFSLNPTQRFEITFHGGELDLT</sequence>
<proteinExistence type="predicted"/>
<evidence type="ECO:0000313" key="1">
    <source>
        <dbReference type="EMBL" id="BAT10243.1"/>
    </source>
</evidence>
<name>A0A0P0XSM2_ORYSJ</name>
<protein>
    <submittedName>
        <fullName evidence="1">Os10g0203100 protein</fullName>
    </submittedName>
</protein>
<dbReference type="PaxDb" id="39947-A0A0P0XSM2"/>
<organism evidence="1 2">
    <name type="scientific">Oryza sativa subsp. japonica</name>
    <name type="common">Rice</name>
    <dbReference type="NCBI Taxonomy" id="39947"/>
    <lineage>
        <taxon>Eukaryota</taxon>
        <taxon>Viridiplantae</taxon>
        <taxon>Streptophyta</taxon>
        <taxon>Embryophyta</taxon>
        <taxon>Tracheophyta</taxon>
        <taxon>Spermatophyta</taxon>
        <taxon>Magnoliopsida</taxon>
        <taxon>Liliopsida</taxon>
        <taxon>Poales</taxon>
        <taxon>Poaceae</taxon>
        <taxon>BOP clade</taxon>
        <taxon>Oryzoideae</taxon>
        <taxon>Oryzeae</taxon>
        <taxon>Oryzinae</taxon>
        <taxon>Oryza</taxon>
        <taxon>Oryza sativa</taxon>
    </lineage>
</organism>